<protein>
    <submittedName>
        <fullName evidence="2">Short subunit dehydrogenase-like uncharacterized protein</fullName>
    </submittedName>
</protein>
<dbReference type="Proteomes" id="UP000291591">
    <property type="component" value="Unassembled WGS sequence"/>
</dbReference>
<comment type="caution">
    <text evidence="2">The sequence shown here is derived from an EMBL/GenBank/DDBJ whole genome shotgun (WGS) entry which is preliminary data.</text>
</comment>
<feature type="domain" description="NAD(P)-binding" evidence="1">
    <location>
        <begin position="27"/>
        <end position="112"/>
    </location>
</feature>
<dbReference type="Gene3D" id="3.40.50.720">
    <property type="entry name" value="NAD(P)-binding Rossmann-like Domain"/>
    <property type="match status" value="1"/>
</dbReference>
<sequence>MTRHVSSSGATPTTSLARMTVRIVLLGATGYTGARVAESLVARGATPVLAGRSRGKLDALSARLGGLETAVADVGDPASVRSLVGAGDVLVSTVGPFTRFGGAAVDAAVAAGAVYLDSTGEPPFIRRVFEQYGPAAERSGAALLTAFGNDYVPGVLAGALAVRDARRAGTPARVDVGYFISGGGGGQPFSRGTLNSLVGVAAEPVYAWRDGELRSEAAGVRMRTFDVNGRPRPGVTIGGAEQFALPRFEPGLRVVDVYLGWFGQASGVVHAASGLTPWLSRVPALGRAVTGLAGLAAGRASEAPDAENLARSTSHFVAEAFDDAGTLLARTRLVSPDAYAITADLLAWGATRAAEHGVRGTGALDPVCAFGLDELTAGAATAGIVETGAGNGSDSGATPGPTGR</sequence>
<gene>
    <name evidence="2" type="ORF">EV383_0981</name>
</gene>
<dbReference type="Pfam" id="PF13460">
    <property type="entry name" value="NAD_binding_10"/>
    <property type="match status" value="1"/>
</dbReference>
<dbReference type="PANTHER" id="PTHR43781">
    <property type="entry name" value="SACCHAROPINE DEHYDROGENASE"/>
    <property type="match status" value="1"/>
</dbReference>
<evidence type="ECO:0000313" key="3">
    <source>
        <dbReference type="Proteomes" id="UP000291591"/>
    </source>
</evidence>
<dbReference type="InterPro" id="IPR036291">
    <property type="entry name" value="NAD(P)-bd_dom_sf"/>
</dbReference>
<keyword evidence="3" id="KW-1185">Reference proteome</keyword>
<evidence type="ECO:0000259" key="1">
    <source>
        <dbReference type="Pfam" id="PF13460"/>
    </source>
</evidence>
<dbReference type="EMBL" id="SHKL01000001">
    <property type="protein sequence ID" value="RZT84147.1"/>
    <property type="molecule type" value="Genomic_DNA"/>
</dbReference>
<accession>A0A4Q7UQR4</accession>
<dbReference type="AlphaFoldDB" id="A0A4Q7UQR4"/>
<proteinExistence type="predicted"/>
<evidence type="ECO:0000313" key="2">
    <source>
        <dbReference type="EMBL" id="RZT84147.1"/>
    </source>
</evidence>
<name>A0A4Q7UQR4_PSEST</name>
<dbReference type="PANTHER" id="PTHR43781:SF1">
    <property type="entry name" value="SACCHAROPINE DEHYDROGENASE"/>
    <property type="match status" value="1"/>
</dbReference>
<dbReference type="InterPro" id="IPR016040">
    <property type="entry name" value="NAD(P)-bd_dom"/>
</dbReference>
<reference evidence="2 3" key="1">
    <citation type="submission" date="2019-02" db="EMBL/GenBank/DDBJ databases">
        <title>Sequencing the genomes of 1000 actinobacteria strains.</title>
        <authorList>
            <person name="Klenk H.-P."/>
        </authorList>
    </citation>
    <scope>NUCLEOTIDE SEQUENCE [LARGE SCALE GENOMIC DNA]</scope>
    <source>
        <strain evidence="2 3">DSM 45779</strain>
    </source>
</reference>
<organism evidence="2 3">
    <name type="scientific">Pseudonocardia sediminis</name>
    <dbReference type="NCBI Taxonomy" id="1397368"/>
    <lineage>
        <taxon>Bacteria</taxon>
        <taxon>Bacillati</taxon>
        <taxon>Actinomycetota</taxon>
        <taxon>Actinomycetes</taxon>
        <taxon>Pseudonocardiales</taxon>
        <taxon>Pseudonocardiaceae</taxon>
        <taxon>Pseudonocardia</taxon>
    </lineage>
</organism>
<dbReference type="SUPFAM" id="SSF51735">
    <property type="entry name" value="NAD(P)-binding Rossmann-fold domains"/>
    <property type="match status" value="1"/>
</dbReference>